<accession>A0A1T3NM24</accession>
<dbReference type="AlphaFoldDB" id="A0A1T3NM24"/>
<organism evidence="2 3">
    <name type="scientific">Embleya scabrispora</name>
    <dbReference type="NCBI Taxonomy" id="159449"/>
    <lineage>
        <taxon>Bacteria</taxon>
        <taxon>Bacillati</taxon>
        <taxon>Actinomycetota</taxon>
        <taxon>Actinomycetes</taxon>
        <taxon>Kitasatosporales</taxon>
        <taxon>Streptomycetaceae</taxon>
        <taxon>Embleya</taxon>
    </lineage>
</organism>
<gene>
    <name evidence="2" type="ORF">B4N89_36335</name>
</gene>
<comment type="caution">
    <text evidence="2">The sequence shown here is derived from an EMBL/GenBank/DDBJ whole genome shotgun (WGS) entry which is preliminary data.</text>
</comment>
<proteinExistence type="predicted"/>
<protein>
    <recommendedName>
        <fullName evidence="4">Toxin-antitoxin system HicB family antitoxin</fullName>
    </recommendedName>
</protein>
<dbReference type="RefSeq" id="WP_078980850.1">
    <property type="nucleotide sequence ID" value="NZ_MWQN01000003.1"/>
</dbReference>
<evidence type="ECO:0000256" key="1">
    <source>
        <dbReference type="SAM" id="MobiDB-lite"/>
    </source>
</evidence>
<evidence type="ECO:0000313" key="2">
    <source>
        <dbReference type="EMBL" id="OPC77758.1"/>
    </source>
</evidence>
<dbReference type="EMBL" id="MWQN01000003">
    <property type="protein sequence ID" value="OPC77758.1"/>
    <property type="molecule type" value="Genomic_DNA"/>
</dbReference>
<reference evidence="2 3" key="1">
    <citation type="submission" date="2017-03" db="EMBL/GenBank/DDBJ databases">
        <title>Draft genome sequence of Streptomyces scabrisporus NF3, endophyte isolated from Amphipterygium adstringens.</title>
        <authorList>
            <person name="Vazquez M."/>
            <person name="Ceapa C.D."/>
            <person name="Rodriguez Luna D."/>
            <person name="Sanchez Esquivel S."/>
        </authorList>
    </citation>
    <scope>NUCLEOTIDE SEQUENCE [LARGE SCALE GENOMIC DNA]</scope>
    <source>
        <strain evidence="2 3">NF3</strain>
    </source>
</reference>
<dbReference type="STRING" id="159449.B4N89_36335"/>
<name>A0A1T3NM24_9ACTN</name>
<evidence type="ECO:0000313" key="3">
    <source>
        <dbReference type="Proteomes" id="UP000190037"/>
    </source>
</evidence>
<sequence length="71" mass="8167">MAKTQVNVRMTDETAEMARQAAETRHMPLNDYIEQLVRRDNDGVRERFLEGAREVITGYGDLIEDLATAKR</sequence>
<dbReference type="Proteomes" id="UP000190037">
    <property type="component" value="Unassembled WGS sequence"/>
</dbReference>
<evidence type="ECO:0008006" key="4">
    <source>
        <dbReference type="Google" id="ProtNLM"/>
    </source>
</evidence>
<dbReference type="OrthoDB" id="3855023at2"/>
<feature type="region of interest" description="Disordered" evidence="1">
    <location>
        <begin position="1"/>
        <end position="23"/>
    </location>
</feature>
<keyword evidence="3" id="KW-1185">Reference proteome</keyword>